<evidence type="ECO:0000313" key="1">
    <source>
        <dbReference type="EMBL" id="CBW26227.1"/>
    </source>
</evidence>
<keyword evidence="2" id="KW-1185">Reference proteome</keyword>
<dbReference type="KEGG" id="bmx:BMS_1359"/>
<dbReference type="AlphaFoldDB" id="E1WZP1"/>
<sequence length="109" mass="12354">MLITSAQAAIKENFHIQAKLEQANIPITKSFSIRAKSINQVRIKKTANIEVKEVYIELSDGTFIKLDVKKLKAGDNEKWPLVKKHIKTITFTALTTSKGDNQLEFILTR</sequence>
<organism evidence="1 2">
    <name type="scientific">Halobacteriovorax marinus (strain ATCC BAA-682 / DSM 15412 / SJ)</name>
    <name type="common">Bacteriovorax marinus</name>
    <dbReference type="NCBI Taxonomy" id="862908"/>
    <lineage>
        <taxon>Bacteria</taxon>
        <taxon>Pseudomonadati</taxon>
        <taxon>Bdellovibrionota</taxon>
        <taxon>Bacteriovoracia</taxon>
        <taxon>Bacteriovoracales</taxon>
        <taxon>Halobacteriovoraceae</taxon>
        <taxon>Halobacteriovorax</taxon>
    </lineage>
</organism>
<dbReference type="Proteomes" id="UP000008963">
    <property type="component" value="Chromosome"/>
</dbReference>
<dbReference type="HOGENOM" id="CLU_2180168_0_0_7"/>
<gene>
    <name evidence="1" type="ordered locus">BMS_1359</name>
</gene>
<accession>E1WZP1</accession>
<reference evidence="2" key="1">
    <citation type="journal article" date="2013" name="ISME J.">
        <title>A small predatory core genome in the divergent marine Bacteriovorax marinus SJ and the terrestrial Bdellovibrio bacteriovorus.</title>
        <authorList>
            <person name="Crossman L.C."/>
            <person name="Chen H."/>
            <person name="Cerdeno-Tarraga A.M."/>
            <person name="Brooks K."/>
            <person name="Quail M.A."/>
            <person name="Pineiro S.A."/>
            <person name="Hobley L."/>
            <person name="Sockett R.E."/>
            <person name="Bentley S.D."/>
            <person name="Parkhill J."/>
            <person name="Williams H.N."/>
            <person name="Stine O.C."/>
        </authorList>
    </citation>
    <scope>NUCLEOTIDE SEQUENCE [LARGE SCALE GENOMIC DNA]</scope>
    <source>
        <strain evidence="2">ATCC BAA-682 / DSM 15412 / SJ</strain>
    </source>
</reference>
<dbReference type="PATRIC" id="fig|862908.3.peg.1293"/>
<name>E1WZP1_HALMS</name>
<dbReference type="EMBL" id="FQ312005">
    <property type="protein sequence ID" value="CBW26227.1"/>
    <property type="molecule type" value="Genomic_DNA"/>
</dbReference>
<protein>
    <submittedName>
        <fullName evidence="1">Uncharacterized protein</fullName>
    </submittedName>
</protein>
<proteinExistence type="predicted"/>
<evidence type="ECO:0000313" key="2">
    <source>
        <dbReference type="Proteomes" id="UP000008963"/>
    </source>
</evidence>